<feature type="compositionally biased region" description="Acidic residues" evidence="6">
    <location>
        <begin position="118"/>
        <end position="137"/>
    </location>
</feature>
<evidence type="ECO:0000256" key="2">
    <source>
        <dbReference type="ARBA" id="ARBA00022448"/>
    </source>
</evidence>
<dbReference type="Pfam" id="PF03600">
    <property type="entry name" value="CitMHS"/>
    <property type="match status" value="1"/>
</dbReference>
<feature type="compositionally biased region" description="Low complexity" evidence="6">
    <location>
        <begin position="238"/>
        <end position="248"/>
    </location>
</feature>
<keyword evidence="10" id="KW-1185">Reference proteome</keyword>
<feature type="transmembrane region" description="Helical" evidence="7">
    <location>
        <begin position="657"/>
        <end position="681"/>
    </location>
</feature>
<organism evidence="9 10">
    <name type="scientific">Coniophora puteana (strain RWD-64-598)</name>
    <name type="common">Brown rot fungus</name>
    <dbReference type="NCBI Taxonomy" id="741705"/>
    <lineage>
        <taxon>Eukaryota</taxon>
        <taxon>Fungi</taxon>
        <taxon>Dikarya</taxon>
        <taxon>Basidiomycota</taxon>
        <taxon>Agaricomycotina</taxon>
        <taxon>Agaricomycetes</taxon>
        <taxon>Agaricomycetidae</taxon>
        <taxon>Boletales</taxon>
        <taxon>Coniophorineae</taxon>
        <taxon>Coniophoraceae</taxon>
        <taxon>Coniophora</taxon>
    </lineage>
</organism>
<protein>
    <submittedName>
        <fullName evidence="9">Sodium sulfate symporter</fullName>
    </submittedName>
</protein>
<sequence length="918" mass="101209">MKFSSALKFNAVPEWWDDYIAYDILKKFIYQLEKQQQGQVETPYRDLEAGGESDILDIASRDPANRDATFIPLLDRELRKITQFYELKSKEFFDELAALEEFIKQHEENGVSAGDNFLDGDMDGDDDDDDDEIDDEHGDPGHAGSSGRLNRRRRRSSAAREPHFPEPIPEEGSYRDSISSSEDGYPNEMEASLATLSLQPQIATPLSPISRRVDSTSRSVSPTARRTDGGTYSMSPIARRTGAGSRSRSPTDVKRGGLAGRFRSLKDSFTSAASADKTDDNNVWTARSSYAWDARLLTKRKITNLYVSMSTLRSYVEVNYSGFRKILKKYDKVTYSELKDRYMHDPVEQSLPFTHEAKETLDAALDTLISLYARCVTRGDKSIASQQLKLHQREHVAWERNTVWRQMIAQERRGVSDTAGAEMAGATLVHEEDKGLASVSTPFGKLKVTKKHVFLLLAIVVFVTLLNVQVVVGLEANRCLAILIFSTILWATEAIPLFVTSMMVPLLLVVFRVLRDAGGEQESAQDATKYIFSVMFSSTIMLLIGGFTISSALSKTNIDRVLITRVLSFAGTNPHRVLLAFMGVSCFASMWISNVASPTLCFALIRPILRTLPPRTSFAPALILGIALAANIGGQSSPISSPQNLIALGYMEPPLSWGLWFAVAIPVSIISVVLVWLLLLVSYRPSRSPDGEGELEIKGIRPNKEPFTLKQWWVAFVCLGTIALWCVAQQIDNYLGDMGVIAIIPIIAFFGSGVLKRDDFEQFAWTIVFLAMGGIALGQGVTQSGLLEIFDHGIQEMLEGLTLYMVVLVLSPVVLVISTFISHTIASVLLVPIAQEVGKSLPGDHQRLLIFITALICSTGMGMPVSGFPNQTAANQEDELGQLYLTNVDFLKNGVPASIIATIVVATVGFLLMKAIGL</sequence>
<feature type="transmembrane region" description="Helical" evidence="7">
    <location>
        <begin position="617"/>
        <end position="637"/>
    </location>
</feature>
<dbReference type="GO" id="GO:0006797">
    <property type="term" value="P:polyphosphate metabolic process"/>
    <property type="evidence" value="ECO:0007669"/>
    <property type="project" value="TreeGrafter"/>
</dbReference>
<dbReference type="GO" id="GO:0005886">
    <property type="term" value="C:plasma membrane"/>
    <property type="evidence" value="ECO:0007669"/>
    <property type="project" value="TreeGrafter"/>
</dbReference>
<feature type="domain" description="SPX" evidence="8">
    <location>
        <begin position="1"/>
        <end position="344"/>
    </location>
</feature>
<dbReference type="OMA" id="GYGLMYI"/>
<evidence type="ECO:0000256" key="3">
    <source>
        <dbReference type="ARBA" id="ARBA00022692"/>
    </source>
</evidence>
<feature type="region of interest" description="Disordered" evidence="6">
    <location>
        <begin position="205"/>
        <end position="257"/>
    </location>
</feature>
<dbReference type="InterPro" id="IPR001898">
    <property type="entry name" value="SLC13A/DASS"/>
</dbReference>
<evidence type="ECO:0000313" key="10">
    <source>
        <dbReference type="Proteomes" id="UP000053558"/>
    </source>
</evidence>
<dbReference type="CDD" id="cd14478">
    <property type="entry name" value="SPX_PHO87_PHO90_like"/>
    <property type="match status" value="1"/>
</dbReference>
<name>A0A5M3MZ10_CONPW</name>
<comment type="subcellular location">
    <subcellularLocation>
        <location evidence="1">Membrane</location>
        <topology evidence="1">Multi-pass membrane protein</topology>
    </subcellularLocation>
</comment>
<dbReference type="RefSeq" id="XP_007766026.1">
    <property type="nucleotide sequence ID" value="XM_007767836.1"/>
</dbReference>
<feature type="transmembrane region" description="Helical" evidence="7">
    <location>
        <begin position="480"/>
        <end position="509"/>
    </location>
</feature>
<evidence type="ECO:0000313" key="9">
    <source>
        <dbReference type="EMBL" id="EIW84286.1"/>
    </source>
</evidence>
<keyword evidence="5 7" id="KW-0472">Membrane</keyword>
<keyword evidence="3 7" id="KW-0812">Transmembrane</keyword>
<dbReference type="Pfam" id="PF03105">
    <property type="entry name" value="SPX"/>
    <property type="match status" value="2"/>
</dbReference>
<evidence type="ECO:0000256" key="5">
    <source>
        <dbReference type="ARBA" id="ARBA00023136"/>
    </source>
</evidence>
<feature type="transmembrane region" description="Helical" evidence="7">
    <location>
        <begin position="712"/>
        <end position="731"/>
    </location>
</feature>
<feature type="transmembrane region" description="Helical" evidence="7">
    <location>
        <begin position="894"/>
        <end position="913"/>
    </location>
</feature>
<evidence type="ECO:0000256" key="7">
    <source>
        <dbReference type="SAM" id="Phobius"/>
    </source>
</evidence>
<dbReference type="GO" id="GO:0006817">
    <property type="term" value="P:phosphate ion transport"/>
    <property type="evidence" value="ECO:0007669"/>
    <property type="project" value="TreeGrafter"/>
</dbReference>
<evidence type="ECO:0000256" key="4">
    <source>
        <dbReference type="ARBA" id="ARBA00022989"/>
    </source>
</evidence>
<dbReference type="CDD" id="cd01115">
    <property type="entry name" value="SLC13_permease"/>
    <property type="match status" value="1"/>
</dbReference>
<feature type="transmembrane region" description="Helical" evidence="7">
    <location>
        <begin position="577"/>
        <end position="605"/>
    </location>
</feature>
<feature type="transmembrane region" description="Helical" evidence="7">
    <location>
        <begin position="846"/>
        <end position="865"/>
    </location>
</feature>
<gene>
    <name evidence="9" type="ORF">CONPUDRAFT_120023</name>
</gene>
<reference evidence="10" key="1">
    <citation type="journal article" date="2012" name="Science">
        <title>The Paleozoic origin of enzymatic lignin decomposition reconstructed from 31 fungal genomes.</title>
        <authorList>
            <person name="Floudas D."/>
            <person name="Binder M."/>
            <person name="Riley R."/>
            <person name="Barry K."/>
            <person name="Blanchette R.A."/>
            <person name="Henrissat B."/>
            <person name="Martinez A.T."/>
            <person name="Otillar R."/>
            <person name="Spatafora J.W."/>
            <person name="Yadav J.S."/>
            <person name="Aerts A."/>
            <person name="Benoit I."/>
            <person name="Boyd A."/>
            <person name="Carlson A."/>
            <person name="Copeland A."/>
            <person name="Coutinho P.M."/>
            <person name="de Vries R.P."/>
            <person name="Ferreira P."/>
            <person name="Findley K."/>
            <person name="Foster B."/>
            <person name="Gaskell J."/>
            <person name="Glotzer D."/>
            <person name="Gorecki P."/>
            <person name="Heitman J."/>
            <person name="Hesse C."/>
            <person name="Hori C."/>
            <person name="Igarashi K."/>
            <person name="Jurgens J.A."/>
            <person name="Kallen N."/>
            <person name="Kersten P."/>
            <person name="Kohler A."/>
            <person name="Kuees U."/>
            <person name="Kumar T.K.A."/>
            <person name="Kuo A."/>
            <person name="LaButti K."/>
            <person name="Larrondo L.F."/>
            <person name="Lindquist E."/>
            <person name="Ling A."/>
            <person name="Lombard V."/>
            <person name="Lucas S."/>
            <person name="Lundell T."/>
            <person name="Martin R."/>
            <person name="McLaughlin D.J."/>
            <person name="Morgenstern I."/>
            <person name="Morin E."/>
            <person name="Murat C."/>
            <person name="Nagy L.G."/>
            <person name="Nolan M."/>
            <person name="Ohm R.A."/>
            <person name="Patyshakuliyeva A."/>
            <person name="Rokas A."/>
            <person name="Ruiz-Duenas F.J."/>
            <person name="Sabat G."/>
            <person name="Salamov A."/>
            <person name="Samejima M."/>
            <person name="Schmutz J."/>
            <person name="Slot J.C."/>
            <person name="St John F."/>
            <person name="Stenlid J."/>
            <person name="Sun H."/>
            <person name="Sun S."/>
            <person name="Syed K."/>
            <person name="Tsang A."/>
            <person name="Wiebenga A."/>
            <person name="Young D."/>
            <person name="Pisabarro A."/>
            <person name="Eastwood D.C."/>
            <person name="Martin F."/>
            <person name="Cullen D."/>
            <person name="Grigoriev I.V."/>
            <person name="Hibbett D.S."/>
        </authorList>
    </citation>
    <scope>NUCLEOTIDE SEQUENCE [LARGE SCALE GENOMIC DNA]</scope>
    <source>
        <strain evidence="10">RWD-64-598 SS2</strain>
    </source>
</reference>
<dbReference type="EMBL" id="JH711575">
    <property type="protein sequence ID" value="EIW84286.1"/>
    <property type="molecule type" value="Genomic_DNA"/>
</dbReference>
<dbReference type="InterPro" id="IPR004331">
    <property type="entry name" value="SPX_dom"/>
</dbReference>
<dbReference type="GO" id="GO:0005315">
    <property type="term" value="F:phosphate transmembrane transporter activity"/>
    <property type="evidence" value="ECO:0007669"/>
    <property type="project" value="TreeGrafter"/>
</dbReference>
<feature type="transmembrane region" description="Helical" evidence="7">
    <location>
        <begin position="453"/>
        <end position="474"/>
    </location>
</feature>
<dbReference type="PANTHER" id="PTHR10283:SF92">
    <property type="entry name" value="LOW-AFFINITY PHOSPHATE TRANSPORTER PHO91"/>
    <property type="match status" value="1"/>
</dbReference>
<dbReference type="OrthoDB" id="10260443at2759"/>
<dbReference type="NCBIfam" id="TIGR00785">
    <property type="entry name" value="dass"/>
    <property type="match status" value="1"/>
</dbReference>
<feature type="transmembrane region" description="Helical" evidence="7">
    <location>
        <begin position="737"/>
        <end position="755"/>
    </location>
</feature>
<feature type="transmembrane region" description="Helical" evidence="7">
    <location>
        <begin position="530"/>
        <end position="553"/>
    </location>
</feature>
<dbReference type="Proteomes" id="UP000053558">
    <property type="component" value="Unassembled WGS sequence"/>
</dbReference>
<proteinExistence type="predicted"/>
<dbReference type="GeneID" id="19199518"/>
<keyword evidence="2" id="KW-0813">Transport</keyword>
<feature type="transmembrane region" description="Helical" evidence="7">
    <location>
        <begin position="762"/>
        <end position="781"/>
    </location>
</feature>
<dbReference type="PANTHER" id="PTHR10283">
    <property type="entry name" value="SOLUTE CARRIER FAMILY 13 MEMBER"/>
    <property type="match status" value="1"/>
</dbReference>
<dbReference type="AlphaFoldDB" id="A0A5M3MZ10"/>
<comment type="caution">
    <text evidence="9">The sequence shown here is derived from an EMBL/GenBank/DDBJ whole genome shotgun (WGS) entry which is preliminary data.</text>
</comment>
<keyword evidence="4 7" id="KW-1133">Transmembrane helix</keyword>
<feature type="transmembrane region" description="Helical" evidence="7">
    <location>
        <begin position="801"/>
        <end position="834"/>
    </location>
</feature>
<dbReference type="PROSITE" id="PS51382">
    <property type="entry name" value="SPX"/>
    <property type="match status" value="1"/>
</dbReference>
<feature type="region of interest" description="Disordered" evidence="6">
    <location>
        <begin position="110"/>
        <end position="186"/>
    </location>
</feature>
<evidence type="ECO:0000259" key="8">
    <source>
        <dbReference type="PROSITE" id="PS51382"/>
    </source>
</evidence>
<evidence type="ECO:0000256" key="6">
    <source>
        <dbReference type="SAM" id="MobiDB-lite"/>
    </source>
</evidence>
<accession>A0A5M3MZ10</accession>
<dbReference type="KEGG" id="cput:CONPUDRAFT_120023"/>
<dbReference type="InterPro" id="IPR004680">
    <property type="entry name" value="Cit_transptr-like_dom"/>
</dbReference>
<evidence type="ECO:0000256" key="1">
    <source>
        <dbReference type="ARBA" id="ARBA00004141"/>
    </source>
</evidence>